<comment type="caution">
    <text evidence="1">The sequence shown here is derived from an EMBL/GenBank/DDBJ whole genome shotgun (WGS) entry which is preliminary data.</text>
</comment>
<dbReference type="OrthoDB" id="98874at2"/>
<gene>
    <name evidence="1" type="ORF">C5745_10545</name>
</gene>
<name>A0A2S9J3C0_9SPHI</name>
<dbReference type="EMBL" id="PVBQ01000007">
    <property type="protein sequence ID" value="PRD47259.1"/>
    <property type="molecule type" value="Genomic_DNA"/>
</dbReference>
<dbReference type="Proteomes" id="UP000239711">
    <property type="component" value="Unassembled WGS sequence"/>
</dbReference>
<sequence length="672" mass="78133">MQQELEEKYKIGEPAAWVTPLSEEELLSNIVESDFSQQQYDEGKDYCYFLRKIQYTDDTQNAEYNCMAYSVQQPGTLEFAAVNEFVLYPSEQMIFHRIAIVRDGVLIDKLPDTKFKVLDNEGQSLDGVINSSKKVNISIKDVRLYDIIIVEDTRVLTYTDKDFLRKELTKYVWSSPDVYWAYGSYAFDFINKRSKPVAYKKQFFRDEQGDLLPAEEGLVGSGDTFSLRYEHYLNPVDVNRELFPFIDFATQYTYEELLDLVVPYYEQALTAKPLPEYAPDLVAKLDALGDDIEAKIQLAIEFVQNHVRYIYNEEEMHGHKPQDPWVTYAFKQGDCKAKTVLLKCVLDYLGVHSSITLVNYNADYYLKYYLPSLFNFNHVIVKVNHKEKDYFVDATYRDEYGTLENRTFISFLNYLEIKPKSSLKKREAYKSFEFSIFDEITLDVKDEVGTITMKTTYRYGRANGMRRYVKTTNKKAVIDNTNNFVFSCMDFVESENGNDKRQVFKDASLTVVDDDKVNNVFVTLYTATIDKPYFLGNDGRKYLKFYDGNVLKNHLKDYVLKDVSFWHSYDSERYSITIRSDKPIDVQDHYTNRQMEVDYELFKYSLKKKIDKYGATAVIEYIPLSNVEVPVEDIPSLRDKYAAIGKESAFGLGVAIAKPSFFDTIKALFGGK</sequence>
<dbReference type="AlphaFoldDB" id="A0A2S9J3C0"/>
<dbReference type="RefSeq" id="WP_105716973.1">
    <property type="nucleotide sequence ID" value="NZ_PVBQ01000007.1"/>
</dbReference>
<dbReference type="Gene3D" id="3.10.620.30">
    <property type="match status" value="1"/>
</dbReference>
<proteinExistence type="predicted"/>
<keyword evidence="2" id="KW-1185">Reference proteome</keyword>
<evidence type="ECO:0000313" key="1">
    <source>
        <dbReference type="EMBL" id="PRD47259.1"/>
    </source>
</evidence>
<evidence type="ECO:0000313" key="2">
    <source>
        <dbReference type="Proteomes" id="UP000239711"/>
    </source>
</evidence>
<protein>
    <recommendedName>
        <fullName evidence="3">DUF3857 domain-containing protein</fullName>
    </recommendedName>
</protein>
<reference evidence="1 2" key="1">
    <citation type="submission" date="2018-02" db="EMBL/GenBank/DDBJ databases">
        <title>The draft genome of Sphingobacterium sp. 5JN-11.</title>
        <authorList>
            <person name="Liu L."/>
            <person name="Li L."/>
            <person name="Liang L."/>
            <person name="Zhang X."/>
            <person name="Wang T."/>
        </authorList>
    </citation>
    <scope>NUCLEOTIDE SEQUENCE [LARGE SCALE GENOMIC DNA]</scope>
    <source>
        <strain evidence="1 2">5JN-11</strain>
    </source>
</reference>
<evidence type="ECO:0008006" key="3">
    <source>
        <dbReference type="Google" id="ProtNLM"/>
    </source>
</evidence>
<accession>A0A2S9J3C0</accession>
<organism evidence="1 2">
    <name type="scientific">Sphingobacterium haloxyli</name>
    <dbReference type="NCBI Taxonomy" id="2100533"/>
    <lineage>
        <taxon>Bacteria</taxon>
        <taxon>Pseudomonadati</taxon>
        <taxon>Bacteroidota</taxon>
        <taxon>Sphingobacteriia</taxon>
        <taxon>Sphingobacteriales</taxon>
        <taxon>Sphingobacteriaceae</taxon>
        <taxon>Sphingobacterium</taxon>
    </lineage>
</organism>